<dbReference type="Proteomes" id="UP000614714">
    <property type="component" value="Unassembled WGS sequence"/>
</dbReference>
<organism evidence="2 3">
    <name type="scientific">Geomonas anaerohicana</name>
    <dbReference type="NCBI Taxonomy" id="2798583"/>
    <lineage>
        <taxon>Bacteria</taxon>
        <taxon>Pseudomonadati</taxon>
        <taxon>Thermodesulfobacteriota</taxon>
        <taxon>Desulfuromonadia</taxon>
        <taxon>Geobacterales</taxon>
        <taxon>Geobacteraceae</taxon>
        <taxon>Geomonas</taxon>
    </lineage>
</organism>
<dbReference type="Gene3D" id="3.40.50.720">
    <property type="entry name" value="NAD(P)-binding Rossmann-like Domain"/>
    <property type="match status" value="1"/>
</dbReference>
<dbReference type="InterPro" id="IPR002347">
    <property type="entry name" value="SDR_fam"/>
</dbReference>
<dbReference type="EC" id="1.1.1.100" evidence="2"/>
<reference evidence="2 3" key="1">
    <citation type="submission" date="2020-12" db="EMBL/GenBank/DDBJ databases">
        <title>Geomonas sp. Red421, isolated from paddy soil.</title>
        <authorList>
            <person name="Xu Z."/>
            <person name="Zhang Z."/>
            <person name="Masuda Y."/>
            <person name="Itoh H."/>
            <person name="Senoo K."/>
        </authorList>
    </citation>
    <scope>NUCLEOTIDE SEQUENCE [LARGE SCALE GENOMIC DNA]</scope>
    <source>
        <strain evidence="2 3">Red421</strain>
    </source>
</reference>
<protein>
    <submittedName>
        <fullName evidence="2">3-oxoacyl-ACP reductase FabG</fullName>
        <ecNumber evidence="2">1.1.1.100</ecNumber>
    </submittedName>
</protein>
<name>A0ABS0Y8X9_9BACT</name>
<dbReference type="Pfam" id="PF13561">
    <property type="entry name" value="adh_short_C2"/>
    <property type="match status" value="1"/>
</dbReference>
<accession>A0ABS0Y8X9</accession>
<dbReference type="PRINTS" id="PR00081">
    <property type="entry name" value="GDHRDH"/>
</dbReference>
<dbReference type="InterPro" id="IPR036291">
    <property type="entry name" value="NAD(P)-bd_dom_sf"/>
</dbReference>
<sequence length="242" mass="25314">MSSRKIALVTGASKGIGAAIALTLARDGFDIWLNYRSDHAAAAEVARQVEAAGASCRLVCCDVADPAAVKETLGPLLENESPEVLVNNAGHAKDTLMVWMGEDEWKDVLSVHLDGFFLVTKLVLVGMLKRRSGRVINIASTSGQSGVAGQVNYSAAKAGLIGATKALALETAKRKVLVNAVAPGFIETDMVAALPKEKIVPMIPLGRIGTPEEVAEVVSFLASDKASYITGQVIAVNGGIYL</sequence>
<dbReference type="InterPro" id="IPR050259">
    <property type="entry name" value="SDR"/>
</dbReference>
<dbReference type="RefSeq" id="WP_199387322.1">
    <property type="nucleotide sequence ID" value="NZ_JAEMHL010000001.1"/>
</dbReference>
<dbReference type="GO" id="GO:0004316">
    <property type="term" value="F:3-oxoacyl-[acyl-carrier-protein] reductase (NADPH) activity"/>
    <property type="evidence" value="ECO:0007669"/>
    <property type="project" value="UniProtKB-EC"/>
</dbReference>
<dbReference type="NCBIfam" id="NF004200">
    <property type="entry name" value="PRK05653.1-5"/>
    <property type="match status" value="1"/>
</dbReference>
<dbReference type="PANTHER" id="PTHR42879">
    <property type="entry name" value="3-OXOACYL-(ACYL-CARRIER-PROTEIN) REDUCTASE"/>
    <property type="match status" value="1"/>
</dbReference>
<keyword evidence="2" id="KW-0560">Oxidoreductase</keyword>
<evidence type="ECO:0000313" key="3">
    <source>
        <dbReference type="Proteomes" id="UP000614714"/>
    </source>
</evidence>
<dbReference type="NCBIfam" id="NF009466">
    <property type="entry name" value="PRK12826.1-2"/>
    <property type="match status" value="1"/>
</dbReference>
<dbReference type="PRINTS" id="PR00080">
    <property type="entry name" value="SDRFAMILY"/>
</dbReference>
<evidence type="ECO:0000313" key="2">
    <source>
        <dbReference type="EMBL" id="MBJ6748740.1"/>
    </source>
</evidence>
<evidence type="ECO:0000256" key="1">
    <source>
        <dbReference type="ARBA" id="ARBA00006484"/>
    </source>
</evidence>
<keyword evidence="3" id="KW-1185">Reference proteome</keyword>
<comment type="caution">
    <text evidence="2">The sequence shown here is derived from an EMBL/GenBank/DDBJ whole genome shotgun (WGS) entry which is preliminary data.</text>
</comment>
<gene>
    <name evidence="2" type="primary">fabG</name>
    <name evidence="2" type="ORF">JFN91_00780</name>
</gene>
<dbReference type="PANTHER" id="PTHR42879:SF2">
    <property type="entry name" value="3-OXOACYL-[ACYL-CARRIER-PROTEIN] REDUCTASE FABG"/>
    <property type="match status" value="1"/>
</dbReference>
<proteinExistence type="inferred from homology"/>
<comment type="similarity">
    <text evidence="1">Belongs to the short-chain dehydrogenases/reductases (SDR) family.</text>
</comment>
<dbReference type="SUPFAM" id="SSF51735">
    <property type="entry name" value="NAD(P)-binding Rossmann-fold domains"/>
    <property type="match status" value="1"/>
</dbReference>
<dbReference type="EMBL" id="JAEMHL010000001">
    <property type="protein sequence ID" value="MBJ6748740.1"/>
    <property type="molecule type" value="Genomic_DNA"/>
</dbReference>